<feature type="chain" id="PRO_5040362389" evidence="1">
    <location>
        <begin position="26"/>
        <end position="212"/>
    </location>
</feature>
<protein>
    <submittedName>
        <fullName evidence="2">5630_t:CDS:1</fullName>
    </submittedName>
</protein>
<name>A0A9N9FL93_9GLOM</name>
<evidence type="ECO:0000313" key="3">
    <source>
        <dbReference type="Proteomes" id="UP000789342"/>
    </source>
</evidence>
<evidence type="ECO:0000313" key="2">
    <source>
        <dbReference type="EMBL" id="CAG8542080.1"/>
    </source>
</evidence>
<feature type="signal peptide" evidence="1">
    <location>
        <begin position="1"/>
        <end position="25"/>
    </location>
</feature>
<keyword evidence="3" id="KW-1185">Reference proteome</keyword>
<proteinExistence type="predicted"/>
<accession>A0A9N9FL93</accession>
<dbReference type="AlphaFoldDB" id="A0A9N9FL93"/>
<dbReference type="Proteomes" id="UP000789342">
    <property type="component" value="Unassembled WGS sequence"/>
</dbReference>
<reference evidence="2" key="1">
    <citation type="submission" date="2021-06" db="EMBL/GenBank/DDBJ databases">
        <authorList>
            <person name="Kallberg Y."/>
            <person name="Tangrot J."/>
            <person name="Rosling A."/>
        </authorList>
    </citation>
    <scope>NUCLEOTIDE SEQUENCE</scope>
    <source>
        <strain evidence="2">CL551</strain>
    </source>
</reference>
<gene>
    <name evidence="2" type="ORF">AMORRO_LOCUS5176</name>
</gene>
<evidence type="ECO:0000256" key="1">
    <source>
        <dbReference type="SAM" id="SignalP"/>
    </source>
</evidence>
<sequence>MTRFTSVLAITGLAFAFLGLIAVEAVNSPPTTVGGSDFPKGLVIPDSIAVDLTQNEFAFALYAVAALEVQCNVAKGAWDFIGPVGILVNDPDDFKRVFDDPTFVTAVSVDADPGLTVQAAGFRAVIPTDTSSTLFVANGTAPAPNPDADGPWLRSKAFNNTGSGAFSSVTYLQRVQTKGAIPPAASLFRDTSTALSVIKETAPASNPSIEND</sequence>
<comment type="caution">
    <text evidence="2">The sequence shown here is derived from an EMBL/GenBank/DDBJ whole genome shotgun (WGS) entry which is preliminary data.</text>
</comment>
<dbReference type="EMBL" id="CAJVPV010003036">
    <property type="protein sequence ID" value="CAG8542080.1"/>
    <property type="molecule type" value="Genomic_DNA"/>
</dbReference>
<dbReference type="OrthoDB" id="1859733at2759"/>
<keyword evidence="1" id="KW-0732">Signal</keyword>
<organism evidence="2 3">
    <name type="scientific">Acaulospora morrowiae</name>
    <dbReference type="NCBI Taxonomy" id="94023"/>
    <lineage>
        <taxon>Eukaryota</taxon>
        <taxon>Fungi</taxon>
        <taxon>Fungi incertae sedis</taxon>
        <taxon>Mucoromycota</taxon>
        <taxon>Glomeromycotina</taxon>
        <taxon>Glomeromycetes</taxon>
        <taxon>Diversisporales</taxon>
        <taxon>Acaulosporaceae</taxon>
        <taxon>Acaulospora</taxon>
    </lineage>
</organism>